<gene>
    <name evidence="3" type="ORF">GMARGA_LOCUS8796</name>
</gene>
<dbReference type="InterPro" id="IPR027417">
    <property type="entry name" value="P-loop_NTPase"/>
</dbReference>
<evidence type="ECO:0000313" key="3">
    <source>
        <dbReference type="EMBL" id="CAG8640083.1"/>
    </source>
</evidence>
<accession>A0ABN7UNI7</accession>
<evidence type="ECO:0000259" key="2">
    <source>
        <dbReference type="Pfam" id="PF04548"/>
    </source>
</evidence>
<proteinExistence type="predicted"/>
<feature type="domain" description="AIG1-type G" evidence="2">
    <location>
        <begin position="12"/>
        <end position="142"/>
    </location>
</feature>
<keyword evidence="1" id="KW-0547">Nucleotide-binding</keyword>
<dbReference type="InterPro" id="IPR006703">
    <property type="entry name" value="G_AIG1"/>
</dbReference>
<dbReference type="PANTHER" id="PTHR32046">
    <property type="entry name" value="G DOMAIN-CONTAINING PROTEIN"/>
    <property type="match status" value="1"/>
</dbReference>
<organism evidence="3 4">
    <name type="scientific">Gigaspora margarita</name>
    <dbReference type="NCBI Taxonomy" id="4874"/>
    <lineage>
        <taxon>Eukaryota</taxon>
        <taxon>Fungi</taxon>
        <taxon>Fungi incertae sedis</taxon>
        <taxon>Mucoromycota</taxon>
        <taxon>Glomeromycotina</taxon>
        <taxon>Glomeromycetes</taxon>
        <taxon>Diversisporales</taxon>
        <taxon>Gigasporaceae</taxon>
        <taxon>Gigaspora</taxon>
    </lineage>
</organism>
<evidence type="ECO:0000256" key="1">
    <source>
        <dbReference type="ARBA" id="ARBA00022741"/>
    </source>
</evidence>
<dbReference type="Pfam" id="PF04548">
    <property type="entry name" value="AIG1"/>
    <property type="match status" value="1"/>
</dbReference>
<evidence type="ECO:0000313" key="4">
    <source>
        <dbReference type="Proteomes" id="UP000789901"/>
    </source>
</evidence>
<keyword evidence="4" id="KW-1185">Reference proteome</keyword>
<dbReference type="EMBL" id="CAJVQB010004582">
    <property type="protein sequence ID" value="CAG8640083.1"/>
    <property type="molecule type" value="Genomic_DNA"/>
</dbReference>
<name>A0ABN7UNI7_GIGMA</name>
<dbReference type="InterPro" id="IPR025662">
    <property type="entry name" value="Sigma_54_int_dom_ATP-bd_1"/>
</dbReference>
<dbReference type="PANTHER" id="PTHR32046:SF11">
    <property type="entry name" value="IMMUNE-ASSOCIATED NUCLEOTIDE-BINDING PROTEIN 10-LIKE"/>
    <property type="match status" value="1"/>
</dbReference>
<dbReference type="SUPFAM" id="SSF52540">
    <property type="entry name" value="P-loop containing nucleoside triphosphate hydrolases"/>
    <property type="match status" value="1"/>
</dbReference>
<sequence length="553" mass="63950">MAVSVVPREEINILLLGETGAGKSTFINAFANYFKFNSLDDAISGESSTQECGAYVFHADENKIIRLIDTPGIGDTRGIEYDKKNFENTLKCINQYDYLNGICILLKPNNARLNIIFKYCIQELLSHLHKSAKDNIVFCFTNTRGTFFRPGDTLPVLKEQLNEIQKNSDIEIKICKDTLYCFDNESFRFLAAVKKGMAFTDKEIFAVSWEKSSDESIRLLKYIRNCTPHKLIDTISLNNARQIVTILYKPLAEVNRNIQENLFHIKKLKKDIQRSDITVEELKSKLYIPDIKLELKLLDRPKVICTSSNCQKCDKTVESCHIKWKKLNAFIQKRNGVMIFGKCKSCGCPAKKHKAIFSESISNYSKKFDEGIKNKISENKLDQFDKQNHINMLQEKIDQLIVQKDTIDNIVIQFTQFLTRNAIATFNDKYAEYLDYIICLEKKNLEITKSHNSEILEGLEETKRKYDEKVKVINKEIENGEPSSCSPSIEDIFYLVQQLYNLPNIGQYLQDVKQEDKETLKYREKHFKISKKQNIKLSNVLNTLTKIFKNSVQ</sequence>
<reference evidence="3 4" key="1">
    <citation type="submission" date="2021-06" db="EMBL/GenBank/DDBJ databases">
        <authorList>
            <person name="Kallberg Y."/>
            <person name="Tangrot J."/>
            <person name="Rosling A."/>
        </authorList>
    </citation>
    <scope>NUCLEOTIDE SEQUENCE [LARGE SCALE GENOMIC DNA]</scope>
    <source>
        <strain evidence="3 4">120-4 pot B 10/14</strain>
    </source>
</reference>
<dbReference type="PROSITE" id="PS00675">
    <property type="entry name" value="SIGMA54_INTERACT_1"/>
    <property type="match status" value="1"/>
</dbReference>
<dbReference type="Proteomes" id="UP000789901">
    <property type="component" value="Unassembled WGS sequence"/>
</dbReference>
<comment type="caution">
    <text evidence="3">The sequence shown here is derived from an EMBL/GenBank/DDBJ whole genome shotgun (WGS) entry which is preliminary data.</text>
</comment>
<dbReference type="Gene3D" id="3.40.50.300">
    <property type="entry name" value="P-loop containing nucleotide triphosphate hydrolases"/>
    <property type="match status" value="1"/>
</dbReference>
<protein>
    <submittedName>
        <fullName evidence="3">5452_t:CDS:1</fullName>
    </submittedName>
</protein>
<dbReference type="CDD" id="cd00882">
    <property type="entry name" value="Ras_like_GTPase"/>
    <property type="match status" value="1"/>
</dbReference>